<dbReference type="Proteomes" id="UP001225356">
    <property type="component" value="Unassembled WGS sequence"/>
</dbReference>
<sequence length="310" mass="34334">MKLKTAEDELSPLAQRAVDLAGDRGVRMVPVVPIARQGAEVYLEPEDMDLEELLDLVVAAGQKLAYIEPSPFDIADVVELAEDDLLGEELDPALRAQITKLRKSAARFNGWPISLEVAFMYQGVVHRWVADAPWYEQLRTEVAAVVPAEDEDDPEPQLPEAERAAIVERLTQELLARAEFRAAGTESNRRRVARIYLASPECDQGPFDELPTFLTYDAIRQAMDRAMTAEQHHYASVEQRIPELAQQIAADSTYRAARTAAARKHRLRDHLIAQADGYPPPTRVLDLLLDALATGRASGSAGPMLPFSSD</sequence>
<keyword evidence="2" id="KW-1185">Reference proteome</keyword>
<dbReference type="EMBL" id="JAUSQU010000002">
    <property type="protein sequence ID" value="MDP9850304.1"/>
    <property type="molecule type" value="Genomic_DNA"/>
</dbReference>
<comment type="caution">
    <text evidence="1">The sequence shown here is derived from an EMBL/GenBank/DDBJ whole genome shotgun (WGS) entry which is preliminary data.</text>
</comment>
<evidence type="ECO:0000313" key="2">
    <source>
        <dbReference type="Proteomes" id="UP001225356"/>
    </source>
</evidence>
<evidence type="ECO:0008006" key="3">
    <source>
        <dbReference type="Google" id="ProtNLM"/>
    </source>
</evidence>
<reference evidence="1 2" key="1">
    <citation type="submission" date="2023-07" db="EMBL/GenBank/DDBJ databases">
        <title>Sequencing the genomes of 1000 actinobacteria strains.</title>
        <authorList>
            <person name="Klenk H.-P."/>
        </authorList>
    </citation>
    <scope>NUCLEOTIDE SEQUENCE [LARGE SCALE GENOMIC DNA]</scope>
    <source>
        <strain evidence="1 2">DSM 46740</strain>
    </source>
</reference>
<accession>A0ABT9QU82</accession>
<gene>
    <name evidence="1" type="ORF">J2853_009600</name>
</gene>
<evidence type="ECO:0000313" key="1">
    <source>
        <dbReference type="EMBL" id="MDP9850304.1"/>
    </source>
</evidence>
<name>A0ABT9QU82_9ACTN</name>
<proteinExistence type="predicted"/>
<dbReference type="RefSeq" id="WP_307569251.1">
    <property type="nucleotide sequence ID" value="NZ_JAUSQU010000002.1"/>
</dbReference>
<organism evidence="1 2">
    <name type="scientific">Streptosporangium lutulentum</name>
    <dbReference type="NCBI Taxonomy" id="1461250"/>
    <lineage>
        <taxon>Bacteria</taxon>
        <taxon>Bacillati</taxon>
        <taxon>Actinomycetota</taxon>
        <taxon>Actinomycetes</taxon>
        <taxon>Streptosporangiales</taxon>
        <taxon>Streptosporangiaceae</taxon>
        <taxon>Streptosporangium</taxon>
    </lineage>
</organism>
<protein>
    <recommendedName>
        <fullName evidence="3">Chromosome partitioning protein, ParB family</fullName>
    </recommendedName>
</protein>